<feature type="transmembrane region" description="Helical" evidence="1">
    <location>
        <begin position="41"/>
        <end position="62"/>
    </location>
</feature>
<evidence type="ECO:0000313" key="3">
    <source>
        <dbReference type="Proteomes" id="UP000285794"/>
    </source>
</evidence>
<sequence length="113" mass="13171">MKKTNRPVIYPKCRCEEGKESDWEHTNECCIGIRPIIRNGIGLILSILAITCFYDSLSTIIYIEDESFFWGTFLAGFAFTYLAFEVLRSRPIKEVTIRCRNCDFKAIINFKEK</sequence>
<dbReference type="AlphaFoldDB" id="A0A425XYJ9"/>
<gene>
    <name evidence="2" type="ORF">DWB61_13915</name>
</gene>
<comment type="caution">
    <text evidence="2">The sequence shown here is derived from an EMBL/GenBank/DDBJ whole genome shotgun (WGS) entry which is preliminary data.</text>
</comment>
<dbReference type="OrthoDB" id="1120048at2"/>
<protein>
    <submittedName>
        <fullName evidence="2">Uncharacterized protein</fullName>
    </submittedName>
</protein>
<accession>A0A425XYJ9</accession>
<organism evidence="2 3">
    <name type="scientific">Ancylomarina euxinus</name>
    <dbReference type="NCBI Taxonomy" id="2283627"/>
    <lineage>
        <taxon>Bacteria</taxon>
        <taxon>Pseudomonadati</taxon>
        <taxon>Bacteroidota</taxon>
        <taxon>Bacteroidia</taxon>
        <taxon>Marinilabiliales</taxon>
        <taxon>Marinifilaceae</taxon>
        <taxon>Ancylomarina</taxon>
    </lineage>
</organism>
<name>A0A425XYJ9_9BACT</name>
<keyword evidence="1" id="KW-0812">Transmembrane</keyword>
<evidence type="ECO:0000313" key="2">
    <source>
        <dbReference type="EMBL" id="RRG19841.1"/>
    </source>
</evidence>
<dbReference type="Proteomes" id="UP000285794">
    <property type="component" value="Unassembled WGS sequence"/>
</dbReference>
<dbReference type="EMBL" id="QQWG01000016">
    <property type="protein sequence ID" value="RRG19841.1"/>
    <property type="molecule type" value="Genomic_DNA"/>
</dbReference>
<keyword evidence="3" id="KW-1185">Reference proteome</keyword>
<proteinExistence type="predicted"/>
<reference evidence="2 3" key="1">
    <citation type="submission" date="2018-07" db="EMBL/GenBank/DDBJ databases">
        <title>Draft genome sequence of Ancylomarina sp. M1P.</title>
        <authorList>
            <person name="Yadav S."/>
            <person name="Villanueva L."/>
            <person name="Damste J.S.S."/>
        </authorList>
    </citation>
    <scope>NUCLEOTIDE SEQUENCE [LARGE SCALE GENOMIC DNA]</scope>
    <source>
        <strain evidence="2 3">M1P</strain>
    </source>
</reference>
<feature type="transmembrane region" description="Helical" evidence="1">
    <location>
        <begin position="68"/>
        <end position="87"/>
    </location>
</feature>
<keyword evidence="1" id="KW-0472">Membrane</keyword>
<evidence type="ECO:0000256" key="1">
    <source>
        <dbReference type="SAM" id="Phobius"/>
    </source>
</evidence>
<keyword evidence="1" id="KW-1133">Transmembrane helix</keyword>
<dbReference type="RefSeq" id="WP_125031497.1">
    <property type="nucleotide sequence ID" value="NZ_JAPXVP010000014.1"/>
</dbReference>